<evidence type="ECO:0000313" key="7">
    <source>
        <dbReference type="Proteomes" id="UP000240418"/>
    </source>
</evidence>
<dbReference type="Gene3D" id="1.10.10.10">
    <property type="entry name" value="Winged helix-like DNA-binding domain superfamily/Winged helix DNA-binding domain"/>
    <property type="match status" value="1"/>
</dbReference>
<dbReference type="AlphaFoldDB" id="A0A2P8FJT9"/>
<dbReference type="PROSITE" id="PS51078">
    <property type="entry name" value="ICLR_ED"/>
    <property type="match status" value="1"/>
</dbReference>
<sequence>MLKENRSLERGLIVLETLAQHQSMSLADLHRATGLPKSTLRRLLATLARRRFVRRSLADQLYRATMTLPDISIDPISPAAAQVADLALPHMLELTHRIGWPTDLHLLEEHSMRIVESTRSISPFNLYRAPLDHKVGLFYSASGLLCLSLMPIARTRALFETDDMDPNFRASRFGITWDDLLGYLAHTRTVGYGRRFTKTVVHDKLQAIALPLYRHGTLWGAVPLLWPKAFMEADDFAAKYLSDLRVSVEAIQQDIDAFDATRVAHNPS</sequence>
<dbReference type="Proteomes" id="UP000240418">
    <property type="component" value="Unassembled WGS sequence"/>
</dbReference>
<proteinExistence type="predicted"/>
<gene>
    <name evidence="6" type="ORF">CLV88_101411</name>
</gene>
<feature type="domain" description="IclR-ED" evidence="5">
    <location>
        <begin position="69"/>
        <end position="257"/>
    </location>
</feature>
<evidence type="ECO:0000313" key="6">
    <source>
        <dbReference type="EMBL" id="PSL21986.1"/>
    </source>
</evidence>
<protein>
    <submittedName>
        <fullName evidence="6">IclR family transcriptional regulator</fullName>
    </submittedName>
</protein>
<name>A0A2P8FJT9_9RHOB</name>
<dbReference type="InterPro" id="IPR036390">
    <property type="entry name" value="WH_DNA-bd_sf"/>
</dbReference>
<dbReference type="SUPFAM" id="SSF55781">
    <property type="entry name" value="GAF domain-like"/>
    <property type="match status" value="1"/>
</dbReference>
<dbReference type="SUPFAM" id="SSF46785">
    <property type="entry name" value="Winged helix' DNA-binding domain"/>
    <property type="match status" value="1"/>
</dbReference>
<evidence type="ECO:0000256" key="3">
    <source>
        <dbReference type="ARBA" id="ARBA00023163"/>
    </source>
</evidence>
<dbReference type="Pfam" id="PF09339">
    <property type="entry name" value="HTH_IclR"/>
    <property type="match status" value="1"/>
</dbReference>
<dbReference type="PROSITE" id="PS51077">
    <property type="entry name" value="HTH_ICLR"/>
    <property type="match status" value="1"/>
</dbReference>
<keyword evidence="7" id="KW-1185">Reference proteome</keyword>
<evidence type="ECO:0000259" key="5">
    <source>
        <dbReference type="PROSITE" id="PS51078"/>
    </source>
</evidence>
<dbReference type="RefSeq" id="WP_106606695.1">
    <property type="nucleotide sequence ID" value="NZ_PYGJ01000001.1"/>
</dbReference>
<feature type="domain" description="HTH iclR-type" evidence="4">
    <location>
        <begin position="5"/>
        <end position="66"/>
    </location>
</feature>
<dbReference type="OrthoDB" id="6057486at2"/>
<dbReference type="Gene3D" id="3.30.450.40">
    <property type="match status" value="1"/>
</dbReference>
<dbReference type="SMART" id="SM00346">
    <property type="entry name" value="HTH_ICLR"/>
    <property type="match status" value="1"/>
</dbReference>
<dbReference type="InterPro" id="IPR005471">
    <property type="entry name" value="Tscrpt_reg_IclR_N"/>
</dbReference>
<organism evidence="6 7">
    <name type="scientific">Shimia abyssi</name>
    <dbReference type="NCBI Taxonomy" id="1662395"/>
    <lineage>
        <taxon>Bacteria</taxon>
        <taxon>Pseudomonadati</taxon>
        <taxon>Pseudomonadota</taxon>
        <taxon>Alphaproteobacteria</taxon>
        <taxon>Rhodobacterales</taxon>
        <taxon>Roseobacteraceae</taxon>
    </lineage>
</organism>
<dbReference type="EMBL" id="PYGJ01000001">
    <property type="protein sequence ID" value="PSL21986.1"/>
    <property type="molecule type" value="Genomic_DNA"/>
</dbReference>
<evidence type="ECO:0000256" key="1">
    <source>
        <dbReference type="ARBA" id="ARBA00023015"/>
    </source>
</evidence>
<keyword evidence="1" id="KW-0805">Transcription regulation</keyword>
<dbReference type="PANTHER" id="PTHR30136">
    <property type="entry name" value="HELIX-TURN-HELIX TRANSCRIPTIONAL REGULATOR, ICLR FAMILY"/>
    <property type="match status" value="1"/>
</dbReference>
<accession>A0A2P8FJT9</accession>
<dbReference type="InterPro" id="IPR029016">
    <property type="entry name" value="GAF-like_dom_sf"/>
</dbReference>
<comment type="caution">
    <text evidence="6">The sequence shown here is derived from an EMBL/GenBank/DDBJ whole genome shotgun (WGS) entry which is preliminary data.</text>
</comment>
<dbReference type="InterPro" id="IPR036388">
    <property type="entry name" value="WH-like_DNA-bd_sf"/>
</dbReference>
<dbReference type="PANTHER" id="PTHR30136:SF23">
    <property type="entry name" value="DNA-BINDING TRANSCRIPTIONAL ACTIVATOR MHPR"/>
    <property type="match status" value="1"/>
</dbReference>
<evidence type="ECO:0000256" key="2">
    <source>
        <dbReference type="ARBA" id="ARBA00023125"/>
    </source>
</evidence>
<dbReference type="GO" id="GO:0003700">
    <property type="term" value="F:DNA-binding transcription factor activity"/>
    <property type="evidence" value="ECO:0007669"/>
    <property type="project" value="TreeGrafter"/>
</dbReference>
<keyword evidence="3" id="KW-0804">Transcription</keyword>
<keyword evidence="2" id="KW-0238">DNA-binding</keyword>
<dbReference type="InterPro" id="IPR014757">
    <property type="entry name" value="Tscrpt_reg_IclR_C"/>
</dbReference>
<reference evidence="6 7" key="1">
    <citation type="submission" date="2018-03" db="EMBL/GenBank/DDBJ databases">
        <title>Genomic Encyclopedia of Archaeal and Bacterial Type Strains, Phase II (KMG-II): from individual species to whole genera.</title>
        <authorList>
            <person name="Goeker M."/>
        </authorList>
    </citation>
    <scope>NUCLEOTIDE SEQUENCE [LARGE SCALE GENOMIC DNA]</scope>
    <source>
        <strain evidence="6 7">DSM 100673</strain>
    </source>
</reference>
<dbReference type="InterPro" id="IPR050707">
    <property type="entry name" value="HTH_MetabolicPath_Reg"/>
</dbReference>
<evidence type="ECO:0000259" key="4">
    <source>
        <dbReference type="PROSITE" id="PS51077"/>
    </source>
</evidence>
<dbReference type="GO" id="GO:0045892">
    <property type="term" value="P:negative regulation of DNA-templated transcription"/>
    <property type="evidence" value="ECO:0007669"/>
    <property type="project" value="TreeGrafter"/>
</dbReference>
<dbReference type="GO" id="GO:0003677">
    <property type="term" value="F:DNA binding"/>
    <property type="evidence" value="ECO:0007669"/>
    <property type="project" value="UniProtKB-KW"/>
</dbReference>